<dbReference type="EC" id="1.5.1.50" evidence="7"/>
<keyword evidence="2" id="KW-0554">One-carbon metabolism</keyword>
<dbReference type="NCBIfam" id="NF005066">
    <property type="entry name" value="PRK06483.1"/>
    <property type="match status" value="1"/>
</dbReference>
<keyword evidence="3" id="KW-0521">NADP</keyword>
<dbReference type="InterPro" id="IPR020904">
    <property type="entry name" value="Sc_DH/Rdtase_CS"/>
</dbReference>
<comment type="similarity">
    <text evidence="6">Belongs to the short-chain dehydrogenases/reductases (SDR) family. FolM subfamily.</text>
</comment>
<evidence type="ECO:0000256" key="7">
    <source>
        <dbReference type="ARBA" id="ARBA00039145"/>
    </source>
</evidence>
<dbReference type="InterPro" id="IPR002347">
    <property type="entry name" value="SDR_fam"/>
</dbReference>
<dbReference type="GO" id="GO:0004146">
    <property type="term" value="F:dihydrofolate reductase activity"/>
    <property type="evidence" value="ECO:0007669"/>
    <property type="project" value="UniProtKB-EC"/>
</dbReference>
<dbReference type="Pfam" id="PF00106">
    <property type="entry name" value="adh_short"/>
    <property type="match status" value="1"/>
</dbReference>
<dbReference type="GO" id="GO:0006730">
    <property type="term" value="P:one-carbon metabolic process"/>
    <property type="evidence" value="ECO:0007669"/>
    <property type="project" value="UniProtKB-KW"/>
</dbReference>
<evidence type="ECO:0000256" key="10">
    <source>
        <dbReference type="ARBA" id="ARBA00048873"/>
    </source>
</evidence>
<protein>
    <recommendedName>
        <fullName evidence="8">Dihydromonapterin reductase</fullName>
        <ecNumber evidence="1">1.5.1.3</ecNumber>
        <ecNumber evidence="7">1.5.1.50</ecNumber>
    </recommendedName>
    <alternativeName>
        <fullName evidence="9">Dihydrofolate reductase</fullName>
    </alternativeName>
</protein>
<dbReference type="RefSeq" id="WP_059315962.1">
    <property type="nucleotide sequence ID" value="NZ_CP013987.1"/>
</dbReference>
<evidence type="ECO:0000256" key="3">
    <source>
        <dbReference type="ARBA" id="ARBA00022857"/>
    </source>
</evidence>
<dbReference type="EC" id="1.5.1.3" evidence="1"/>
<accession>A0A0U4X362</accession>
<dbReference type="PROSITE" id="PS00061">
    <property type="entry name" value="ADH_SHORT"/>
    <property type="match status" value="1"/>
</dbReference>
<evidence type="ECO:0000313" key="13">
    <source>
        <dbReference type="Proteomes" id="UP000064137"/>
    </source>
</evidence>
<keyword evidence="4" id="KW-0560">Oxidoreductase</keyword>
<dbReference type="Gene3D" id="3.40.50.720">
    <property type="entry name" value="NAD(P)-binding Rossmann-like Domain"/>
    <property type="match status" value="1"/>
</dbReference>
<evidence type="ECO:0000256" key="8">
    <source>
        <dbReference type="ARBA" id="ARBA00039631"/>
    </source>
</evidence>
<dbReference type="Proteomes" id="UP000064137">
    <property type="component" value="Chromosome"/>
</dbReference>
<dbReference type="AlphaFoldDB" id="A0A0U4X362"/>
<sequence length="232" mass="25597">MSATLPLLVTGANRRVGLALTRRLLAEGQPVIAVYRDDPGPLRELEIEAYQVNLAEESQRDLLLQQLHERHRALRGIVHNASVWAEDGLDNLRLLYRLHLEAPYHLNLGLQELLLAAPRADIIHIGDDSATRGSRNHIGYAATKAALHNLTLSFAEALAPTVRVNTIAPGLLIFKEGADEAYRQATLDKALLDFEPGAEPIVDTVLYLLSTQYATGSTFTVNGGRHLRHGRR</sequence>
<reference evidence="12 13" key="1">
    <citation type="submission" date="2016-01" db="EMBL/GenBank/DDBJ databases">
        <title>Annotation of Pseudomonas oryzihabitans USDA-ARS-USMARC-56511.</title>
        <authorList>
            <person name="Harhay G.P."/>
            <person name="Harhay D.M."/>
            <person name="Smith T.P.L."/>
            <person name="Bono J.L."/>
            <person name="Heaton M.P."/>
            <person name="Clawson M.L."/>
            <person name="Chitko-Mckown C.G."/>
            <person name="Capik S.F."/>
            <person name="DeDonder K.D."/>
            <person name="Apley M.D."/>
            <person name="Lubbers B.V."/>
            <person name="White B.J."/>
            <person name="Larson R.L."/>
        </authorList>
    </citation>
    <scope>NUCLEOTIDE SEQUENCE [LARGE SCALE GENOMIC DNA]</scope>
    <source>
        <strain evidence="12 13">USDA-ARS-USMARC-56511</strain>
    </source>
</reference>
<dbReference type="EMBL" id="CP013987">
    <property type="protein sequence ID" value="ALZ85844.1"/>
    <property type="molecule type" value="Genomic_DNA"/>
</dbReference>
<evidence type="ECO:0000256" key="2">
    <source>
        <dbReference type="ARBA" id="ARBA00022563"/>
    </source>
</evidence>
<evidence type="ECO:0000256" key="5">
    <source>
        <dbReference type="ARBA" id="ARBA00037508"/>
    </source>
</evidence>
<evidence type="ECO:0000256" key="6">
    <source>
        <dbReference type="ARBA" id="ARBA00038212"/>
    </source>
</evidence>
<organism evidence="12 13">
    <name type="scientific">Pseudomonas oryzihabitans</name>
    <dbReference type="NCBI Taxonomy" id="47885"/>
    <lineage>
        <taxon>Bacteria</taxon>
        <taxon>Pseudomonadati</taxon>
        <taxon>Pseudomonadota</taxon>
        <taxon>Gammaproteobacteria</taxon>
        <taxon>Pseudomonadales</taxon>
        <taxon>Pseudomonadaceae</taxon>
        <taxon>Pseudomonas</taxon>
    </lineage>
</organism>
<evidence type="ECO:0000313" key="12">
    <source>
        <dbReference type="EMBL" id="ALZ85844.1"/>
    </source>
</evidence>
<dbReference type="PANTHER" id="PTHR43639:SF6">
    <property type="entry name" value="DIHYDROMONAPTERIN REDUCTASE"/>
    <property type="match status" value="1"/>
</dbReference>
<dbReference type="InterPro" id="IPR036291">
    <property type="entry name" value="NAD(P)-bd_dom_sf"/>
</dbReference>
<evidence type="ECO:0000256" key="11">
    <source>
        <dbReference type="ARBA" id="ARBA00049376"/>
    </source>
</evidence>
<name>A0A0U4X362_9PSED</name>
<dbReference type="PRINTS" id="PR00081">
    <property type="entry name" value="GDHRDH"/>
</dbReference>
<dbReference type="SUPFAM" id="SSF51735">
    <property type="entry name" value="NAD(P)-binding Rossmann-fold domains"/>
    <property type="match status" value="1"/>
</dbReference>
<evidence type="ECO:0000256" key="1">
    <source>
        <dbReference type="ARBA" id="ARBA00012856"/>
    </source>
</evidence>
<dbReference type="GO" id="GO:0016787">
    <property type="term" value="F:hydrolase activity"/>
    <property type="evidence" value="ECO:0007669"/>
    <property type="project" value="UniProtKB-KW"/>
</dbReference>
<gene>
    <name evidence="12" type="ORF">APT59_17175</name>
</gene>
<comment type="catalytic activity">
    <reaction evidence="11">
        <text>7,8-dihydromonapterin + NADPH + H(+) = 5,6,7,8-tetrahydromonapterin + NADP(+)</text>
        <dbReference type="Rhea" id="RHEA:34847"/>
        <dbReference type="ChEBI" id="CHEBI:15378"/>
        <dbReference type="ChEBI" id="CHEBI:57783"/>
        <dbReference type="ChEBI" id="CHEBI:58349"/>
        <dbReference type="ChEBI" id="CHEBI:71175"/>
        <dbReference type="ChEBI" id="CHEBI:71177"/>
        <dbReference type="EC" id="1.5.1.50"/>
    </reaction>
</comment>
<comment type="function">
    <text evidence="5">Catalyzes the reduction of dihydromonapterin to tetrahydromonapterin. Also has lower activity with dihydrofolate.</text>
</comment>
<comment type="catalytic activity">
    <reaction evidence="10">
        <text>(6S)-5,6,7,8-tetrahydrofolate + NADP(+) = 7,8-dihydrofolate + NADPH + H(+)</text>
        <dbReference type="Rhea" id="RHEA:15009"/>
        <dbReference type="ChEBI" id="CHEBI:15378"/>
        <dbReference type="ChEBI" id="CHEBI:57451"/>
        <dbReference type="ChEBI" id="CHEBI:57453"/>
        <dbReference type="ChEBI" id="CHEBI:57783"/>
        <dbReference type="ChEBI" id="CHEBI:58349"/>
        <dbReference type="EC" id="1.5.1.3"/>
    </reaction>
</comment>
<keyword evidence="12" id="KW-0378">Hydrolase</keyword>
<dbReference type="PANTHER" id="PTHR43639">
    <property type="entry name" value="OXIDOREDUCTASE, SHORT-CHAIN DEHYDROGENASE/REDUCTASE FAMILY (AFU_ORTHOLOGUE AFUA_5G02870)"/>
    <property type="match status" value="1"/>
</dbReference>
<evidence type="ECO:0000256" key="9">
    <source>
        <dbReference type="ARBA" id="ARBA00042299"/>
    </source>
</evidence>
<proteinExistence type="inferred from homology"/>
<dbReference type="KEGG" id="por:APT59_17175"/>
<dbReference type="OrthoDB" id="9793499at2"/>
<evidence type="ECO:0000256" key="4">
    <source>
        <dbReference type="ARBA" id="ARBA00023002"/>
    </source>
</evidence>